<sequence>MRAWTVSTSAVATPSADTRSNVADVRCSGSAADLPGTPLMVAQGMVAQAGARMITRPRLRRVNEHRVTSEVGRLRTVLLHRPGAELKRLTPRNSDKLLFDAIPWAGRAQEEHDAFAEALRSRGVEVLYVVELLQDALEYEPAREQAIADAVVDLRLGDQLRRVVESYLRDLDPERLAHALIAGLAHEELKAGHGLVYRLMDRLDFIIDPLPGLLFTRDNSTWIGDRVAVTSLAMEARRREADLLGLVYAHHPRFAGMRPIYEPTLEHLEGGDVLLLSPGVIAVGTGERTTPAGVERLARQVTEAGLAHTVLAVPIAQERATMHLDTVCTMVDVDTVVMYPPVAHSLTAWAVTLDGGELRVAEPRPFLDAAAEAMGLDRLKVIDTGLDPVTAEREQWDDGNNTLAVAPRLCVAYERNIETNAQLEASGIEVIRITGSELGTGRGGPRCMSCPLLRDTPELWNTATQNTGT</sequence>
<evidence type="ECO:0000256" key="1">
    <source>
        <dbReference type="ARBA" id="ARBA00010206"/>
    </source>
</evidence>
<organism evidence="4 5">
    <name type="scientific">Actinomadura meridiana</name>
    <dbReference type="NCBI Taxonomy" id="559626"/>
    <lineage>
        <taxon>Bacteria</taxon>
        <taxon>Bacillati</taxon>
        <taxon>Actinomycetota</taxon>
        <taxon>Actinomycetes</taxon>
        <taxon>Streptosporangiales</taxon>
        <taxon>Thermomonosporaceae</taxon>
        <taxon>Actinomadura</taxon>
    </lineage>
</organism>
<dbReference type="PRINTS" id="PR01466">
    <property type="entry name" value="ARGDEIMINASE"/>
</dbReference>
<feature type="active site" description="Amidino-cysteine intermediate" evidence="3">
    <location>
        <position position="447"/>
    </location>
</feature>
<protein>
    <recommendedName>
        <fullName evidence="3">Arginine deiminase</fullName>
        <shortName evidence="3">ADI</shortName>
        <ecNumber evidence="3">3.5.3.6</ecNumber>
    </recommendedName>
    <alternativeName>
        <fullName evidence="3">Arginine dihydrolase</fullName>
        <shortName evidence="3">AD</shortName>
    </alternativeName>
</protein>
<comment type="caution">
    <text evidence="4">The sequence shown here is derived from an EMBL/GenBank/DDBJ whole genome shotgun (WGS) entry which is preliminary data.</text>
</comment>
<dbReference type="Proteomes" id="UP001501710">
    <property type="component" value="Unassembled WGS sequence"/>
</dbReference>
<keyword evidence="3" id="KW-0963">Cytoplasm</keyword>
<evidence type="ECO:0000256" key="3">
    <source>
        <dbReference type="HAMAP-Rule" id="MF_00242"/>
    </source>
</evidence>
<evidence type="ECO:0000313" key="4">
    <source>
        <dbReference type="EMBL" id="GAA4238878.1"/>
    </source>
</evidence>
<keyword evidence="5" id="KW-1185">Reference proteome</keyword>
<evidence type="ECO:0000256" key="2">
    <source>
        <dbReference type="ARBA" id="ARBA00022801"/>
    </source>
</evidence>
<dbReference type="EMBL" id="BAABAS010000020">
    <property type="protein sequence ID" value="GAA4238878.1"/>
    <property type="molecule type" value="Genomic_DNA"/>
</dbReference>
<dbReference type="EC" id="3.5.3.6" evidence="3"/>
<dbReference type="PANTHER" id="PTHR47271:SF2">
    <property type="entry name" value="ARGININE DEIMINASE"/>
    <property type="match status" value="1"/>
</dbReference>
<dbReference type="HAMAP" id="MF_00242">
    <property type="entry name" value="Arg_deiminase"/>
    <property type="match status" value="1"/>
</dbReference>
<accession>A0ABP8CG36</accession>
<dbReference type="Pfam" id="PF02274">
    <property type="entry name" value="ADI"/>
    <property type="match status" value="1"/>
</dbReference>
<dbReference type="InterPro" id="IPR003876">
    <property type="entry name" value="Arg_deiminase"/>
</dbReference>
<name>A0ABP8CG36_9ACTN</name>
<gene>
    <name evidence="3 4" type="primary">arcA</name>
    <name evidence="4" type="ORF">GCM10022254_56660</name>
</gene>
<comment type="catalytic activity">
    <reaction evidence="3">
        <text>L-arginine + H2O = L-citrulline + NH4(+)</text>
        <dbReference type="Rhea" id="RHEA:19597"/>
        <dbReference type="ChEBI" id="CHEBI:15377"/>
        <dbReference type="ChEBI" id="CHEBI:28938"/>
        <dbReference type="ChEBI" id="CHEBI:32682"/>
        <dbReference type="ChEBI" id="CHEBI:57743"/>
        <dbReference type="EC" id="3.5.3.6"/>
    </reaction>
</comment>
<comment type="similarity">
    <text evidence="1 3">Belongs to the arginine deiminase family.</text>
</comment>
<comment type="subcellular location">
    <subcellularLocation>
        <location evidence="3">Cytoplasm</location>
    </subcellularLocation>
</comment>
<dbReference type="PANTHER" id="PTHR47271">
    <property type="entry name" value="ARGININE DEIMINASE"/>
    <property type="match status" value="1"/>
</dbReference>
<dbReference type="SUPFAM" id="SSF55909">
    <property type="entry name" value="Pentein"/>
    <property type="match status" value="1"/>
</dbReference>
<evidence type="ECO:0000313" key="5">
    <source>
        <dbReference type="Proteomes" id="UP001501710"/>
    </source>
</evidence>
<dbReference type="Gene3D" id="1.10.3930.10">
    <property type="entry name" value="Arginine deiminase"/>
    <property type="match status" value="1"/>
</dbReference>
<keyword evidence="3" id="KW-0056">Arginine metabolism</keyword>
<dbReference type="Gene3D" id="3.75.10.10">
    <property type="entry name" value="L-arginine/glycine Amidinotransferase, Chain A"/>
    <property type="match status" value="1"/>
</dbReference>
<dbReference type="NCBIfam" id="NF002381">
    <property type="entry name" value="PRK01388.1"/>
    <property type="match status" value="1"/>
</dbReference>
<comment type="pathway">
    <text evidence="3">Amino-acid degradation; L-arginine degradation via ADI pathway; carbamoyl phosphate from L-arginine: step 1/2.</text>
</comment>
<keyword evidence="2 3" id="KW-0378">Hydrolase</keyword>
<reference evidence="5" key="1">
    <citation type="journal article" date="2019" name="Int. J. Syst. Evol. Microbiol.">
        <title>The Global Catalogue of Microorganisms (GCM) 10K type strain sequencing project: providing services to taxonomists for standard genome sequencing and annotation.</title>
        <authorList>
            <consortium name="The Broad Institute Genomics Platform"/>
            <consortium name="The Broad Institute Genome Sequencing Center for Infectious Disease"/>
            <person name="Wu L."/>
            <person name="Ma J."/>
        </authorList>
    </citation>
    <scope>NUCLEOTIDE SEQUENCE [LARGE SCALE GENOMIC DNA]</scope>
    <source>
        <strain evidence="5">JCM 17440</strain>
    </source>
</reference>
<proteinExistence type="inferred from homology"/>